<dbReference type="EMBL" id="JAVRHM010000002">
    <property type="protein sequence ID" value="MDT0688700.1"/>
    <property type="molecule type" value="Genomic_DNA"/>
</dbReference>
<protein>
    <submittedName>
        <fullName evidence="1">DUF1573 domain-containing protein</fullName>
    </submittedName>
</protein>
<dbReference type="PROSITE" id="PS51257">
    <property type="entry name" value="PROKAR_LIPOPROTEIN"/>
    <property type="match status" value="1"/>
</dbReference>
<gene>
    <name evidence="1" type="ORF">RM549_02830</name>
</gene>
<sequence length="152" mass="16212">MKKGILMIAAVGALLFSSCKDNNASDKVKAENVQTAAERDAQETVYPVISFEEEEYDFGTIQKGENVEHVFKFTNTGRAPLVITNATSSCGCTVPDAPKEPIAPGETAEMTVKYNGSGNGQVTKTVTVSANTEKGKEQVKIRAFVEAGETTS</sequence>
<comment type="caution">
    <text evidence="1">The sequence shown here is derived from an EMBL/GenBank/DDBJ whole genome shotgun (WGS) entry which is preliminary data.</text>
</comment>
<dbReference type="Pfam" id="PF07610">
    <property type="entry name" value="DUF1573"/>
    <property type="match status" value="1"/>
</dbReference>
<name>A0ABU3DY92_9FLAO</name>
<proteinExistence type="predicted"/>
<dbReference type="InterPro" id="IPR013783">
    <property type="entry name" value="Ig-like_fold"/>
</dbReference>
<reference evidence="1 2" key="1">
    <citation type="submission" date="2023-09" db="EMBL/GenBank/DDBJ databases">
        <authorList>
            <person name="Rey-Velasco X."/>
        </authorList>
    </citation>
    <scope>NUCLEOTIDE SEQUENCE [LARGE SCALE GENOMIC DNA]</scope>
    <source>
        <strain evidence="1 2">F188</strain>
    </source>
</reference>
<organism evidence="1 2">
    <name type="scientific">Autumnicola patrickiae</name>
    <dbReference type="NCBI Taxonomy" id="3075591"/>
    <lineage>
        <taxon>Bacteria</taxon>
        <taxon>Pseudomonadati</taxon>
        <taxon>Bacteroidota</taxon>
        <taxon>Flavobacteriia</taxon>
        <taxon>Flavobacteriales</taxon>
        <taxon>Flavobacteriaceae</taxon>
        <taxon>Autumnicola</taxon>
    </lineage>
</organism>
<keyword evidence="2" id="KW-1185">Reference proteome</keyword>
<evidence type="ECO:0000313" key="1">
    <source>
        <dbReference type="EMBL" id="MDT0688700.1"/>
    </source>
</evidence>
<dbReference type="RefSeq" id="WP_311680735.1">
    <property type="nucleotide sequence ID" value="NZ_JAVRHM010000002.1"/>
</dbReference>
<accession>A0ABU3DY92</accession>
<evidence type="ECO:0000313" key="2">
    <source>
        <dbReference type="Proteomes" id="UP001261624"/>
    </source>
</evidence>
<dbReference type="PANTHER" id="PTHR37833">
    <property type="entry name" value="LIPOPROTEIN-RELATED"/>
    <property type="match status" value="1"/>
</dbReference>
<dbReference type="Gene3D" id="2.60.40.10">
    <property type="entry name" value="Immunoglobulins"/>
    <property type="match status" value="1"/>
</dbReference>
<dbReference type="InterPro" id="IPR011467">
    <property type="entry name" value="DUF1573"/>
</dbReference>
<dbReference type="PANTHER" id="PTHR37833:SF1">
    <property type="entry name" value="SIGNAL PEPTIDE PROTEIN"/>
    <property type="match status" value="1"/>
</dbReference>
<dbReference type="Proteomes" id="UP001261624">
    <property type="component" value="Unassembled WGS sequence"/>
</dbReference>